<name>A0ABU6R891_9FABA</name>
<accession>A0ABU6R891</accession>
<keyword evidence="3" id="KW-1185">Reference proteome</keyword>
<reference evidence="2 3" key="1">
    <citation type="journal article" date="2023" name="Plants (Basel)">
        <title>Bridging the Gap: Combining Genomics and Transcriptomics Approaches to Understand Stylosanthes scabra, an Orphan Legume from the Brazilian Caatinga.</title>
        <authorList>
            <person name="Ferreira-Neto J.R.C."/>
            <person name="da Silva M.D."/>
            <person name="Binneck E."/>
            <person name="de Melo N.F."/>
            <person name="da Silva R.H."/>
            <person name="de Melo A.L.T.M."/>
            <person name="Pandolfi V."/>
            <person name="Bustamante F.O."/>
            <person name="Brasileiro-Vidal A.C."/>
            <person name="Benko-Iseppon A.M."/>
        </authorList>
    </citation>
    <scope>NUCLEOTIDE SEQUENCE [LARGE SCALE GENOMIC DNA]</scope>
    <source>
        <tissue evidence="2">Leaves</tissue>
    </source>
</reference>
<evidence type="ECO:0008006" key="4">
    <source>
        <dbReference type="Google" id="ProtNLM"/>
    </source>
</evidence>
<comment type="caution">
    <text evidence="2">The sequence shown here is derived from an EMBL/GenBank/DDBJ whole genome shotgun (WGS) entry which is preliminary data.</text>
</comment>
<dbReference type="EMBL" id="JASCZI010030264">
    <property type="protein sequence ID" value="MED6120175.1"/>
    <property type="molecule type" value="Genomic_DNA"/>
</dbReference>
<feature type="compositionally biased region" description="Basic and acidic residues" evidence="1">
    <location>
        <begin position="201"/>
        <end position="220"/>
    </location>
</feature>
<organism evidence="2 3">
    <name type="scientific">Stylosanthes scabra</name>
    <dbReference type="NCBI Taxonomy" id="79078"/>
    <lineage>
        <taxon>Eukaryota</taxon>
        <taxon>Viridiplantae</taxon>
        <taxon>Streptophyta</taxon>
        <taxon>Embryophyta</taxon>
        <taxon>Tracheophyta</taxon>
        <taxon>Spermatophyta</taxon>
        <taxon>Magnoliopsida</taxon>
        <taxon>eudicotyledons</taxon>
        <taxon>Gunneridae</taxon>
        <taxon>Pentapetalae</taxon>
        <taxon>rosids</taxon>
        <taxon>fabids</taxon>
        <taxon>Fabales</taxon>
        <taxon>Fabaceae</taxon>
        <taxon>Papilionoideae</taxon>
        <taxon>50 kb inversion clade</taxon>
        <taxon>dalbergioids sensu lato</taxon>
        <taxon>Dalbergieae</taxon>
        <taxon>Pterocarpus clade</taxon>
        <taxon>Stylosanthes</taxon>
    </lineage>
</organism>
<gene>
    <name evidence="2" type="ORF">PIB30_018574</name>
</gene>
<evidence type="ECO:0000256" key="1">
    <source>
        <dbReference type="SAM" id="MobiDB-lite"/>
    </source>
</evidence>
<dbReference type="Proteomes" id="UP001341840">
    <property type="component" value="Unassembled WGS sequence"/>
</dbReference>
<feature type="region of interest" description="Disordered" evidence="1">
    <location>
        <begin position="195"/>
        <end position="220"/>
    </location>
</feature>
<protein>
    <recommendedName>
        <fullName evidence="4">DUF4283 domain-containing protein</fullName>
    </recommendedName>
</protein>
<sequence>MKCSLLETGKTVVEIVEDTLNPYDFDTLKGTVMKDWHMIEEVRMMGSMKMLMIFDSKQNMEEALNSYFLLNHFLEVRIWTKHEANQTRRCWIEVTGLPIQGWTMENMTKIGETWGRVIRVEDDEGGHYNAFRVLLESNTGPNIQAFIDKMIQEEWREGDWKKKGRVDDMEVDGRTGILKEKKNAVEVEVAHTAEDATNEGGTERSWVDETQEPWKENEAREEDLTHVLNRSGADPNRARPSRTRTFEVIREIKMGCGPTDDNQGESRLVTEVVIREPETGR</sequence>
<evidence type="ECO:0000313" key="2">
    <source>
        <dbReference type="EMBL" id="MED6120175.1"/>
    </source>
</evidence>
<proteinExistence type="predicted"/>
<evidence type="ECO:0000313" key="3">
    <source>
        <dbReference type="Proteomes" id="UP001341840"/>
    </source>
</evidence>